<dbReference type="RefSeq" id="WP_142932205.1">
    <property type="nucleotide sequence ID" value="NZ_ML660165.1"/>
</dbReference>
<dbReference type="PANTHER" id="PTHR43877:SF2">
    <property type="entry name" value="AMINOALKYLPHOSPHONATE N-ACETYLTRANSFERASE-RELATED"/>
    <property type="match status" value="1"/>
</dbReference>
<organism evidence="4 5">
    <name type="scientific">Aliikangiella coralliicola</name>
    <dbReference type="NCBI Taxonomy" id="2592383"/>
    <lineage>
        <taxon>Bacteria</taxon>
        <taxon>Pseudomonadati</taxon>
        <taxon>Pseudomonadota</taxon>
        <taxon>Gammaproteobacteria</taxon>
        <taxon>Oceanospirillales</taxon>
        <taxon>Pleioneaceae</taxon>
        <taxon>Aliikangiella</taxon>
    </lineage>
</organism>
<dbReference type="CDD" id="cd04301">
    <property type="entry name" value="NAT_SF"/>
    <property type="match status" value="1"/>
</dbReference>
<dbReference type="Gene3D" id="3.40.630.30">
    <property type="match status" value="1"/>
</dbReference>
<dbReference type="SUPFAM" id="SSF55729">
    <property type="entry name" value="Acyl-CoA N-acyltransferases (Nat)"/>
    <property type="match status" value="1"/>
</dbReference>
<gene>
    <name evidence="4" type="ORF">FLL46_15355</name>
</gene>
<dbReference type="PANTHER" id="PTHR43877">
    <property type="entry name" value="AMINOALKYLPHOSPHONATE N-ACETYLTRANSFERASE-RELATED-RELATED"/>
    <property type="match status" value="1"/>
</dbReference>
<feature type="domain" description="N-acetyltransferase" evidence="3">
    <location>
        <begin position="5"/>
        <end position="156"/>
    </location>
</feature>
<dbReference type="OrthoDB" id="9789605at2"/>
<evidence type="ECO:0000259" key="3">
    <source>
        <dbReference type="PROSITE" id="PS51186"/>
    </source>
</evidence>
<dbReference type="InterPro" id="IPR016181">
    <property type="entry name" value="Acyl_CoA_acyltransferase"/>
</dbReference>
<evidence type="ECO:0000256" key="2">
    <source>
        <dbReference type="ARBA" id="ARBA00023315"/>
    </source>
</evidence>
<evidence type="ECO:0000313" key="5">
    <source>
        <dbReference type="Proteomes" id="UP000315439"/>
    </source>
</evidence>
<evidence type="ECO:0000256" key="1">
    <source>
        <dbReference type="ARBA" id="ARBA00022679"/>
    </source>
</evidence>
<dbReference type="InterPro" id="IPR000182">
    <property type="entry name" value="GNAT_dom"/>
</dbReference>
<proteinExistence type="predicted"/>
<keyword evidence="2" id="KW-0012">Acyltransferase</keyword>
<keyword evidence="1 4" id="KW-0808">Transferase</keyword>
<dbReference type="Proteomes" id="UP000315439">
    <property type="component" value="Unassembled WGS sequence"/>
</dbReference>
<accession>A0A545UCI8</accession>
<comment type="caution">
    <text evidence="4">The sequence shown here is derived from an EMBL/GenBank/DDBJ whole genome shotgun (WGS) entry which is preliminary data.</text>
</comment>
<name>A0A545UCI8_9GAMM</name>
<sequence>MKSDVIIRKAHEDDRTFIFELSPYLAEVAQLDWHTESAVQKMQDDYISEMLAETSTPNTTLIAEVNSVPLGFIHVRTHKDDISGETCGTVPLLAVSPKSQGLGIGKLLMAFAEKWAKDLGCRLLQLEVFANNSKANAFYQNIGFKPEILRMTKTIE</sequence>
<dbReference type="PROSITE" id="PS51186">
    <property type="entry name" value="GNAT"/>
    <property type="match status" value="1"/>
</dbReference>
<reference evidence="4 5" key="1">
    <citation type="submission" date="2019-07" db="EMBL/GenBank/DDBJ databases">
        <title>Draft genome for Aliikangiella sp. M105.</title>
        <authorList>
            <person name="Wang G."/>
        </authorList>
    </citation>
    <scope>NUCLEOTIDE SEQUENCE [LARGE SCALE GENOMIC DNA]</scope>
    <source>
        <strain evidence="4 5">M105</strain>
    </source>
</reference>
<dbReference type="Pfam" id="PF00583">
    <property type="entry name" value="Acetyltransf_1"/>
    <property type="match status" value="1"/>
</dbReference>
<evidence type="ECO:0000313" key="4">
    <source>
        <dbReference type="EMBL" id="TQV87178.1"/>
    </source>
</evidence>
<dbReference type="EMBL" id="VIKS01000009">
    <property type="protein sequence ID" value="TQV87178.1"/>
    <property type="molecule type" value="Genomic_DNA"/>
</dbReference>
<dbReference type="InterPro" id="IPR050832">
    <property type="entry name" value="Bact_Acetyltransf"/>
</dbReference>
<protein>
    <submittedName>
        <fullName evidence="4">GNAT family N-acetyltransferase</fullName>
    </submittedName>
</protein>
<dbReference type="GO" id="GO:0016747">
    <property type="term" value="F:acyltransferase activity, transferring groups other than amino-acyl groups"/>
    <property type="evidence" value="ECO:0007669"/>
    <property type="project" value="InterPro"/>
</dbReference>
<dbReference type="AlphaFoldDB" id="A0A545UCI8"/>
<keyword evidence="5" id="KW-1185">Reference proteome</keyword>